<dbReference type="GO" id="GO:0016987">
    <property type="term" value="F:sigma factor activity"/>
    <property type="evidence" value="ECO:0007669"/>
    <property type="project" value="UniProtKB-KW"/>
</dbReference>
<sequence>MKDYEIAKDIVQSTFAKIWEKKDTIEISTSVKSYLFQSAKNKSLDYIRANSNKSLELQDDFRDYDLEDEVENRDMNSYVIREQIVLALDGMKPKMKQIFELNKFRGFSYEEIANDMEISKRTVESNMAKAFAILRDKLRESELFNILEL</sequence>
<reference evidence="7" key="1">
    <citation type="journal article" date="2014" name="Int. J. Syst. Evol. Microbiol.">
        <title>Complete genome sequence of Corynebacterium casei LMG S-19264T (=DSM 44701T), isolated from a smear-ripened cheese.</title>
        <authorList>
            <consortium name="US DOE Joint Genome Institute (JGI-PGF)"/>
            <person name="Walter F."/>
            <person name="Albersmeier A."/>
            <person name="Kalinowski J."/>
            <person name="Ruckert C."/>
        </authorList>
    </citation>
    <scope>NUCLEOTIDE SEQUENCE</scope>
    <source>
        <strain evidence="7">NBRC 108769</strain>
    </source>
</reference>
<dbReference type="InterPro" id="IPR036388">
    <property type="entry name" value="WH-like_DNA-bd_sf"/>
</dbReference>
<dbReference type="SUPFAM" id="SSF88659">
    <property type="entry name" value="Sigma3 and sigma4 domains of RNA polymerase sigma factors"/>
    <property type="match status" value="1"/>
</dbReference>
<dbReference type="InterPro" id="IPR013324">
    <property type="entry name" value="RNA_pol_sigma_r3/r4-like"/>
</dbReference>
<dbReference type="Pfam" id="PF04542">
    <property type="entry name" value="Sigma70_r2"/>
    <property type="match status" value="1"/>
</dbReference>
<feature type="domain" description="RNA polymerase sigma-70 region 2" evidence="5">
    <location>
        <begin position="2"/>
        <end position="51"/>
    </location>
</feature>
<keyword evidence="2" id="KW-0805">Transcription regulation</keyword>
<evidence type="ECO:0000259" key="6">
    <source>
        <dbReference type="Pfam" id="PF08281"/>
    </source>
</evidence>
<proteinExistence type="inferred from homology"/>
<evidence type="ECO:0000256" key="3">
    <source>
        <dbReference type="ARBA" id="ARBA00023082"/>
    </source>
</evidence>
<dbReference type="GO" id="GO:0006352">
    <property type="term" value="P:DNA-templated transcription initiation"/>
    <property type="evidence" value="ECO:0007669"/>
    <property type="project" value="InterPro"/>
</dbReference>
<keyword evidence="4" id="KW-0804">Transcription</keyword>
<accession>A0AA37ST08</accession>
<dbReference type="InterPro" id="IPR013325">
    <property type="entry name" value="RNA_pol_sigma_r2"/>
</dbReference>
<dbReference type="GO" id="GO:0003677">
    <property type="term" value="F:DNA binding"/>
    <property type="evidence" value="ECO:0007669"/>
    <property type="project" value="InterPro"/>
</dbReference>
<name>A0AA37ST08_9BACT</name>
<dbReference type="PANTHER" id="PTHR43133">
    <property type="entry name" value="RNA POLYMERASE ECF-TYPE SIGMA FACTO"/>
    <property type="match status" value="1"/>
</dbReference>
<evidence type="ECO:0000313" key="8">
    <source>
        <dbReference type="Proteomes" id="UP001156666"/>
    </source>
</evidence>
<comment type="similarity">
    <text evidence="1">Belongs to the sigma-70 factor family. ECF subfamily.</text>
</comment>
<dbReference type="AlphaFoldDB" id="A0AA37ST08"/>
<keyword evidence="8" id="KW-1185">Reference proteome</keyword>
<dbReference type="SUPFAM" id="SSF88946">
    <property type="entry name" value="Sigma2 domain of RNA polymerase sigma factors"/>
    <property type="match status" value="1"/>
</dbReference>
<evidence type="ECO:0000256" key="2">
    <source>
        <dbReference type="ARBA" id="ARBA00023015"/>
    </source>
</evidence>
<evidence type="ECO:0000256" key="4">
    <source>
        <dbReference type="ARBA" id="ARBA00023163"/>
    </source>
</evidence>
<dbReference type="NCBIfam" id="TIGR02937">
    <property type="entry name" value="sigma70-ECF"/>
    <property type="match status" value="1"/>
</dbReference>
<evidence type="ECO:0000313" key="7">
    <source>
        <dbReference type="EMBL" id="GLR19299.1"/>
    </source>
</evidence>
<organism evidence="7 8">
    <name type="scientific">Portibacter lacus</name>
    <dbReference type="NCBI Taxonomy" id="1099794"/>
    <lineage>
        <taxon>Bacteria</taxon>
        <taxon>Pseudomonadati</taxon>
        <taxon>Bacteroidota</taxon>
        <taxon>Saprospiria</taxon>
        <taxon>Saprospirales</taxon>
        <taxon>Haliscomenobacteraceae</taxon>
        <taxon>Portibacter</taxon>
    </lineage>
</organism>
<dbReference type="EMBL" id="BSOH01000027">
    <property type="protein sequence ID" value="GLR19299.1"/>
    <property type="molecule type" value="Genomic_DNA"/>
</dbReference>
<dbReference type="Gene3D" id="1.10.1740.10">
    <property type="match status" value="1"/>
</dbReference>
<evidence type="ECO:0000259" key="5">
    <source>
        <dbReference type="Pfam" id="PF04542"/>
    </source>
</evidence>
<dbReference type="InterPro" id="IPR007627">
    <property type="entry name" value="RNA_pol_sigma70_r2"/>
</dbReference>
<dbReference type="InterPro" id="IPR039425">
    <property type="entry name" value="RNA_pol_sigma-70-like"/>
</dbReference>
<dbReference type="PANTHER" id="PTHR43133:SF46">
    <property type="entry name" value="RNA POLYMERASE SIGMA-70 FACTOR ECF SUBFAMILY"/>
    <property type="match status" value="1"/>
</dbReference>
<dbReference type="InterPro" id="IPR014284">
    <property type="entry name" value="RNA_pol_sigma-70_dom"/>
</dbReference>
<reference evidence="7" key="2">
    <citation type="submission" date="2023-01" db="EMBL/GenBank/DDBJ databases">
        <title>Draft genome sequence of Portibacter lacus strain NBRC 108769.</title>
        <authorList>
            <person name="Sun Q."/>
            <person name="Mori K."/>
        </authorList>
    </citation>
    <scope>NUCLEOTIDE SEQUENCE</scope>
    <source>
        <strain evidence="7">NBRC 108769</strain>
    </source>
</reference>
<dbReference type="Pfam" id="PF08281">
    <property type="entry name" value="Sigma70_r4_2"/>
    <property type="match status" value="1"/>
</dbReference>
<evidence type="ECO:0000256" key="1">
    <source>
        <dbReference type="ARBA" id="ARBA00010641"/>
    </source>
</evidence>
<dbReference type="InterPro" id="IPR013249">
    <property type="entry name" value="RNA_pol_sigma70_r4_t2"/>
</dbReference>
<gene>
    <name evidence="7" type="ORF">GCM10007940_39150</name>
</gene>
<dbReference type="Proteomes" id="UP001156666">
    <property type="component" value="Unassembled WGS sequence"/>
</dbReference>
<protein>
    <submittedName>
        <fullName evidence="7">Uncharacterized protein</fullName>
    </submittedName>
</protein>
<dbReference type="Gene3D" id="1.10.10.10">
    <property type="entry name" value="Winged helix-like DNA-binding domain superfamily/Winged helix DNA-binding domain"/>
    <property type="match status" value="1"/>
</dbReference>
<feature type="domain" description="RNA polymerase sigma factor 70 region 4 type 2" evidence="6">
    <location>
        <begin position="81"/>
        <end position="131"/>
    </location>
</feature>
<comment type="caution">
    <text evidence="7">The sequence shown here is derived from an EMBL/GenBank/DDBJ whole genome shotgun (WGS) entry which is preliminary data.</text>
</comment>
<keyword evidence="3" id="KW-0731">Sigma factor</keyword>